<dbReference type="InterPro" id="IPR044725">
    <property type="entry name" value="CBSX3_CBS_dom"/>
</dbReference>
<dbReference type="PANTHER" id="PTHR43080:SF2">
    <property type="entry name" value="CBS DOMAIN-CONTAINING PROTEIN"/>
    <property type="match status" value="1"/>
</dbReference>
<dbReference type="Proteomes" id="UP001215503">
    <property type="component" value="Unassembled WGS sequence"/>
</dbReference>
<sequence>MQHRIVPDIVSNQELSILSPETTVREATAVMAERGISAVMIGEPQNLLGIFTERDLVRRVVATERDPAATRLSEVMTAQPYTLRPGDTAAEALQRMRANGFRHLPVLDGTRIVGMVSIRDLFSVVLEEVEDDLRQRDMLLFDTGYGHG</sequence>
<dbReference type="SUPFAM" id="SSF54631">
    <property type="entry name" value="CBS-domain pair"/>
    <property type="match status" value="1"/>
</dbReference>
<dbReference type="Gene3D" id="3.10.580.10">
    <property type="entry name" value="CBS-domain"/>
    <property type="match status" value="1"/>
</dbReference>
<dbReference type="RefSeq" id="WP_275819114.1">
    <property type="nucleotide sequence ID" value="NZ_JARHUD010000001.1"/>
</dbReference>
<reference evidence="4 5" key="1">
    <citation type="submission" date="2023-03" db="EMBL/GenBank/DDBJ databases">
        <title>Fodinicurvata sp. CAU 1616 isolated from sea sendiment.</title>
        <authorList>
            <person name="Kim W."/>
        </authorList>
    </citation>
    <scope>NUCLEOTIDE SEQUENCE [LARGE SCALE GENOMIC DNA]</scope>
    <source>
        <strain evidence="4 5">CAU 1616</strain>
    </source>
</reference>
<evidence type="ECO:0000256" key="2">
    <source>
        <dbReference type="PROSITE-ProRule" id="PRU00703"/>
    </source>
</evidence>
<dbReference type="CDD" id="cd04623">
    <property type="entry name" value="CBS_pair_bac_euk"/>
    <property type="match status" value="1"/>
</dbReference>
<proteinExistence type="predicted"/>
<dbReference type="InterPro" id="IPR046342">
    <property type="entry name" value="CBS_dom_sf"/>
</dbReference>
<evidence type="ECO:0000259" key="3">
    <source>
        <dbReference type="PROSITE" id="PS51371"/>
    </source>
</evidence>
<dbReference type="SMART" id="SM00116">
    <property type="entry name" value="CBS"/>
    <property type="match status" value="2"/>
</dbReference>
<dbReference type="InterPro" id="IPR051257">
    <property type="entry name" value="Diverse_CBS-Domain"/>
</dbReference>
<comment type="caution">
    <text evidence="4">The sequence shown here is derived from an EMBL/GenBank/DDBJ whole genome shotgun (WGS) entry which is preliminary data.</text>
</comment>
<evidence type="ECO:0000256" key="1">
    <source>
        <dbReference type="ARBA" id="ARBA00023122"/>
    </source>
</evidence>
<feature type="domain" description="CBS" evidence="3">
    <location>
        <begin position="10"/>
        <end position="67"/>
    </location>
</feature>
<protein>
    <submittedName>
        <fullName evidence="4">CBS domain-containing protein</fullName>
    </submittedName>
</protein>
<name>A0ABT5YI02_9PROT</name>
<dbReference type="EMBL" id="JARHUD010000001">
    <property type="protein sequence ID" value="MDF2094527.1"/>
    <property type="molecule type" value="Genomic_DNA"/>
</dbReference>
<evidence type="ECO:0000313" key="5">
    <source>
        <dbReference type="Proteomes" id="UP001215503"/>
    </source>
</evidence>
<organism evidence="4 5">
    <name type="scientific">Aquibaculum arenosum</name>
    <dbReference type="NCBI Taxonomy" id="3032591"/>
    <lineage>
        <taxon>Bacteria</taxon>
        <taxon>Pseudomonadati</taxon>
        <taxon>Pseudomonadota</taxon>
        <taxon>Alphaproteobacteria</taxon>
        <taxon>Rhodospirillales</taxon>
        <taxon>Rhodovibrionaceae</taxon>
        <taxon>Aquibaculum</taxon>
    </lineage>
</organism>
<dbReference type="InterPro" id="IPR000644">
    <property type="entry name" value="CBS_dom"/>
</dbReference>
<dbReference type="PROSITE" id="PS51371">
    <property type="entry name" value="CBS"/>
    <property type="match status" value="2"/>
</dbReference>
<dbReference type="Pfam" id="PF00571">
    <property type="entry name" value="CBS"/>
    <property type="match status" value="2"/>
</dbReference>
<dbReference type="PANTHER" id="PTHR43080">
    <property type="entry name" value="CBS DOMAIN-CONTAINING PROTEIN CBSX3, MITOCHONDRIAL"/>
    <property type="match status" value="1"/>
</dbReference>
<feature type="domain" description="CBS" evidence="3">
    <location>
        <begin position="76"/>
        <end position="133"/>
    </location>
</feature>
<keyword evidence="1 2" id="KW-0129">CBS domain</keyword>
<gene>
    <name evidence="4" type="ORF">P2G67_00895</name>
</gene>
<evidence type="ECO:0000313" key="4">
    <source>
        <dbReference type="EMBL" id="MDF2094527.1"/>
    </source>
</evidence>
<keyword evidence="5" id="KW-1185">Reference proteome</keyword>
<accession>A0ABT5YI02</accession>